<dbReference type="InterPro" id="IPR043128">
    <property type="entry name" value="Rev_trsase/Diguanyl_cyclase"/>
</dbReference>
<reference evidence="1" key="1">
    <citation type="journal article" date="2007" name="PLoS ONE">
        <title>The first genome sequence of an elite grapevine cultivar (Pinot noir Vitis vinifera L.): coping with a highly heterozygous genome.</title>
        <authorList>
            <person name="Velasco R."/>
            <person name="Zharkikh A."/>
            <person name="Troggio M."/>
            <person name="Cartwright D.A."/>
            <person name="Cestaro A."/>
            <person name="Pruss D."/>
            <person name="Pindo M."/>
            <person name="FitzGerald L.M."/>
            <person name="Vezzulli S."/>
            <person name="Reid J."/>
            <person name="Malacarne G."/>
            <person name="Iliev D."/>
            <person name="Coppola G."/>
            <person name="Wardell B."/>
            <person name="Micheletti D."/>
            <person name="Macalma T."/>
            <person name="Facci M."/>
            <person name="Mitchell J.T."/>
            <person name="Perazzolli M."/>
            <person name="Eldredge G."/>
            <person name="Gatto P."/>
            <person name="Oyzerski R."/>
            <person name="Moretto M."/>
            <person name="Gutin N."/>
            <person name="Stefanini M."/>
            <person name="Chen Y."/>
            <person name="Segala C."/>
            <person name="Davenport C."/>
            <person name="Dematte L."/>
            <person name="Mraz A."/>
            <person name="Battilana J."/>
            <person name="Stormo K."/>
            <person name="Costa F."/>
            <person name="Tao Q."/>
            <person name="Si-Ammour A."/>
            <person name="Harkins T."/>
            <person name="Lackey A."/>
            <person name="Perbost C."/>
            <person name="Taillon B."/>
            <person name="Stella A."/>
            <person name="Solovyev V."/>
            <person name="Fawcett J.A."/>
            <person name="Sterck L."/>
            <person name="Vandepoele K."/>
            <person name="Grando S.M."/>
            <person name="Toppo S."/>
            <person name="Moser C."/>
            <person name="Lanchbury J."/>
            <person name="Bogden R."/>
            <person name="Skolnick M."/>
            <person name="Sgaramella V."/>
            <person name="Bhatnagar S.K."/>
            <person name="Fontana P."/>
            <person name="Gutin A."/>
            <person name="Van de Peer Y."/>
            <person name="Salamini F."/>
            <person name="Viola R."/>
        </authorList>
    </citation>
    <scope>NUCLEOTIDE SEQUENCE</scope>
</reference>
<dbReference type="PANTHER" id="PTHR24559:SF457">
    <property type="entry name" value="RNA-DIRECTED DNA POLYMERASE HOMOLOG"/>
    <property type="match status" value="1"/>
</dbReference>
<organism evidence="1">
    <name type="scientific">Vitis vinifera</name>
    <name type="common">Grape</name>
    <dbReference type="NCBI Taxonomy" id="29760"/>
    <lineage>
        <taxon>Eukaryota</taxon>
        <taxon>Viridiplantae</taxon>
        <taxon>Streptophyta</taxon>
        <taxon>Embryophyta</taxon>
        <taxon>Tracheophyta</taxon>
        <taxon>Spermatophyta</taxon>
        <taxon>Magnoliopsida</taxon>
        <taxon>eudicotyledons</taxon>
        <taxon>Gunneridae</taxon>
        <taxon>Pentapetalae</taxon>
        <taxon>rosids</taxon>
        <taxon>Vitales</taxon>
        <taxon>Vitaceae</taxon>
        <taxon>Viteae</taxon>
        <taxon>Vitis</taxon>
    </lineage>
</organism>
<dbReference type="InterPro" id="IPR053134">
    <property type="entry name" value="RNA-dir_DNA_polymerase"/>
</dbReference>
<dbReference type="Gene3D" id="3.10.10.10">
    <property type="entry name" value="HIV Type 1 Reverse Transcriptase, subunit A, domain 1"/>
    <property type="match status" value="1"/>
</dbReference>
<sequence>MPVVEYPKWLANVVPVPKKDGNVRVCVDFRDLNKVSPKDDFPLPHIDLVMPFGLKNAGAIYHKVAMTLFHDMMHRDVKVYVDDMIRFFERIRKFRSRLNPKKCTFGVTSRKLLGHMVSDQGIEVDPDKIKAILDMPVPRTEKEIKGFLGRL</sequence>
<protein>
    <recommendedName>
        <fullName evidence="2">Transposon Ty3-I Gag-Pol polyprotein</fullName>
    </recommendedName>
</protein>
<proteinExistence type="predicted"/>
<name>A5BIP2_VITVI</name>
<dbReference type="SUPFAM" id="SSF56672">
    <property type="entry name" value="DNA/RNA polymerases"/>
    <property type="match status" value="1"/>
</dbReference>
<dbReference type="CDD" id="cd01647">
    <property type="entry name" value="RT_LTR"/>
    <property type="match status" value="1"/>
</dbReference>
<dbReference type="InterPro" id="IPR043502">
    <property type="entry name" value="DNA/RNA_pol_sf"/>
</dbReference>
<evidence type="ECO:0000313" key="1">
    <source>
        <dbReference type="EMBL" id="CAN81191.1"/>
    </source>
</evidence>
<dbReference type="PANTHER" id="PTHR24559">
    <property type="entry name" value="TRANSPOSON TY3-I GAG-POL POLYPROTEIN"/>
    <property type="match status" value="1"/>
</dbReference>
<gene>
    <name evidence="1" type="ORF">VITISV_021239</name>
</gene>
<dbReference type="EMBL" id="AM460776">
    <property type="protein sequence ID" value="CAN81191.1"/>
    <property type="molecule type" value="Genomic_DNA"/>
</dbReference>
<dbReference type="AlphaFoldDB" id="A5BIP2"/>
<accession>A5BIP2</accession>
<evidence type="ECO:0008006" key="2">
    <source>
        <dbReference type="Google" id="ProtNLM"/>
    </source>
</evidence>
<dbReference type="Gene3D" id="3.30.70.270">
    <property type="match status" value="1"/>
</dbReference>